<feature type="transmembrane region" description="Helical" evidence="1">
    <location>
        <begin position="60"/>
        <end position="81"/>
    </location>
</feature>
<gene>
    <name evidence="2" type="ORF">EG19_11625</name>
</gene>
<proteinExistence type="predicted"/>
<reference evidence="2 3" key="1">
    <citation type="submission" date="2014-04" db="EMBL/GenBank/DDBJ databases">
        <title>The Genome Sequence of Thermoanaerobaculum aquaticum MP-01, The First Cultivated Group 23 Acidobacterium.</title>
        <authorList>
            <person name="Stamps B.W."/>
            <person name="Losey N.A."/>
            <person name="Lawson P.A."/>
            <person name="Stevenson B.S."/>
        </authorList>
    </citation>
    <scope>NUCLEOTIDE SEQUENCE [LARGE SCALE GENOMIC DNA]</scope>
    <source>
        <strain evidence="2 3">MP-01</strain>
    </source>
</reference>
<keyword evidence="1" id="KW-0472">Membrane</keyword>
<keyword evidence="1" id="KW-1133">Transmembrane helix</keyword>
<dbReference type="Proteomes" id="UP000027284">
    <property type="component" value="Unassembled WGS sequence"/>
</dbReference>
<protein>
    <submittedName>
        <fullName evidence="2">Uncharacterized protein</fullName>
    </submittedName>
</protein>
<feature type="transmembrane region" description="Helical" evidence="1">
    <location>
        <begin position="93"/>
        <end position="114"/>
    </location>
</feature>
<sequence length="122" mass="13644">MRWYYLGGAAVGLLLLGEAVAVASFGPSSRWAWLGVFSYLWLLFCLVGLVVSLRRGLSPWFFVVFILYALADALYGFYLAAKIPDPSQFRLPPAVVFFHGFFGAAYAFWGVSLWRRFEGVAS</sequence>
<organism evidence="2 3">
    <name type="scientific">Thermoanaerobaculum aquaticum</name>
    <dbReference type="NCBI Taxonomy" id="1312852"/>
    <lineage>
        <taxon>Bacteria</taxon>
        <taxon>Pseudomonadati</taxon>
        <taxon>Acidobacteriota</taxon>
        <taxon>Thermoanaerobaculia</taxon>
        <taxon>Thermoanaerobaculales</taxon>
        <taxon>Thermoanaerobaculaceae</taxon>
        <taxon>Thermoanaerobaculum</taxon>
    </lineage>
</organism>
<name>A0A062XU47_9BACT</name>
<evidence type="ECO:0000313" key="2">
    <source>
        <dbReference type="EMBL" id="KDA54358.1"/>
    </source>
</evidence>
<keyword evidence="3" id="KW-1185">Reference proteome</keyword>
<accession>A0A062XU47</accession>
<evidence type="ECO:0000313" key="3">
    <source>
        <dbReference type="Proteomes" id="UP000027284"/>
    </source>
</evidence>
<feature type="transmembrane region" description="Helical" evidence="1">
    <location>
        <begin position="31"/>
        <end position="53"/>
    </location>
</feature>
<dbReference type="AlphaFoldDB" id="A0A062XU47"/>
<evidence type="ECO:0000256" key="1">
    <source>
        <dbReference type="SAM" id="Phobius"/>
    </source>
</evidence>
<keyword evidence="1" id="KW-0812">Transmembrane</keyword>
<comment type="caution">
    <text evidence="2">The sequence shown here is derived from an EMBL/GenBank/DDBJ whole genome shotgun (WGS) entry which is preliminary data.</text>
</comment>
<dbReference type="EMBL" id="JMFG01000008">
    <property type="protein sequence ID" value="KDA54358.1"/>
    <property type="molecule type" value="Genomic_DNA"/>
</dbReference>
<dbReference type="RefSeq" id="WP_038047598.1">
    <property type="nucleotide sequence ID" value="NZ_JMFG01000008.1"/>
</dbReference>
<dbReference type="STRING" id="1312852.EG19_11625"/>